<evidence type="ECO:0000256" key="6">
    <source>
        <dbReference type="ARBA" id="ARBA00022801"/>
    </source>
</evidence>
<comment type="pathway">
    <text evidence="9">Protein modification; lipoprotein biosynthesis (signal peptide cleavage).</text>
</comment>
<dbReference type="PANTHER" id="PTHR33695:SF1">
    <property type="entry name" value="LIPOPROTEIN SIGNAL PEPTIDASE"/>
    <property type="match status" value="1"/>
</dbReference>
<dbReference type="AlphaFoldDB" id="A0A545TI11"/>
<dbReference type="EC" id="3.4.23.36" evidence="9"/>
<gene>
    <name evidence="9" type="primary">lspA</name>
    <name evidence="13" type="ORF">FLL45_02390</name>
</gene>
<comment type="function">
    <text evidence="9 10">This protein specifically catalyzes the removal of signal peptides from prolipoproteins.</text>
</comment>
<accession>A0A545TI11</accession>
<evidence type="ECO:0000313" key="13">
    <source>
        <dbReference type="EMBL" id="TQV76826.1"/>
    </source>
</evidence>
<comment type="catalytic activity">
    <reaction evidence="9 10">
        <text>Release of signal peptides from bacterial membrane prolipoproteins. Hydrolyzes -Xaa-Yaa-Zaa-|-(S,diacylglyceryl)Cys-, in which Xaa is hydrophobic (preferably Leu), and Yaa (Ala or Ser) and Zaa (Gly or Ala) have small, neutral side chains.</text>
        <dbReference type="EC" id="3.4.23.36"/>
    </reaction>
</comment>
<evidence type="ECO:0000256" key="2">
    <source>
        <dbReference type="ARBA" id="ARBA00022475"/>
    </source>
</evidence>
<feature type="transmembrane region" description="Helical" evidence="9">
    <location>
        <begin position="78"/>
        <end position="99"/>
    </location>
</feature>
<organism evidence="13 14">
    <name type="scientific">Aliikangiella marina</name>
    <dbReference type="NCBI Taxonomy" id="1712262"/>
    <lineage>
        <taxon>Bacteria</taxon>
        <taxon>Pseudomonadati</taxon>
        <taxon>Pseudomonadota</taxon>
        <taxon>Gammaproteobacteria</taxon>
        <taxon>Oceanospirillales</taxon>
        <taxon>Pleioneaceae</taxon>
        <taxon>Aliikangiella</taxon>
    </lineage>
</organism>
<feature type="active site" evidence="9">
    <location>
        <position position="134"/>
    </location>
</feature>
<dbReference type="HAMAP" id="MF_00161">
    <property type="entry name" value="LspA"/>
    <property type="match status" value="1"/>
</dbReference>
<feature type="transmembrane region" description="Helical" evidence="9">
    <location>
        <begin position="144"/>
        <end position="164"/>
    </location>
</feature>
<keyword evidence="14" id="KW-1185">Reference proteome</keyword>
<sequence length="200" mass="22700">MAKFKFKPHDLQPWQTGLFWLWISILFFVLDQWTKSFAVEYFTTPGNPSVVEVMPSFNFILRYNTGAAFSFLAGAGGWQVYFFSTIATLVSLGIMYWLYTLPRSNRWLGCSLAFILAGAIGNLYDRLTLGKVVDFIDWYYQNYHWPAFNIADAVIMLGAVMMLLDGWVNKEDYASNDKSSSAPAGDSNKSIKDSDKAVKE</sequence>
<comment type="caution">
    <text evidence="9">Lacks conserved residue(s) required for the propagation of feature annotation.</text>
</comment>
<dbReference type="GO" id="GO:0004190">
    <property type="term" value="F:aspartic-type endopeptidase activity"/>
    <property type="evidence" value="ECO:0007669"/>
    <property type="project" value="UniProtKB-UniRule"/>
</dbReference>
<proteinExistence type="inferred from homology"/>
<keyword evidence="7 9" id="KW-1133">Transmembrane helix</keyword>
<dbReference type="UniPathway" id="UPA00665"/>
<keyword evidence="2 9" id="KW-1003">Cell membrane</keyword>
<keyword evidence="8 9" id="KW-0472">Membrane</keyword>
<keyword evidence="5 9" id="KW-0064">Aspartyl protease</keyword>
<dbReference type="Proteomes" id="UP000317839">
    <property type="component" value="Unassembled WGS sequence"/>
</dbReference>
<dbReference type="PANTHER" id="PTHR33695">
    <property type="entry name" value="LIPOPROTEIN SIGNAL PEPTIDASE"/>
    <property type="match status" value="1"/>
</dbReference>
<protein>
    <recommendedName>
        <fullName evidence="9">Lipoprotein signal peptidase</fullName>
        <ecNumber evidence="9">3.4.23.36</ecNumber>
    </recommendedName>
    <alternativeName>
        <fullName evidence="9">Prolipoprotein signal peptidase</fullName>
    </alternativeName>
    <alternativeName>
        <fullName evidence="9">Signal peptidase II</fullName>
        <shortName evidence="9">SPase II</shortName>
    </alternativeName>
</protein>
<keyword evidence="4 9" id="KW-0812">Transmembrane</keyword>
<dbReference type="NCBIfam" id="TIGR00077">
    <property type="entry name" value="lspA"/>
    <property type="match status" value="1"/>
</dbReference>
<dbReference type="EMBL" id="VIKR01000001">
    <property type="protein sequence ID" value="TQV76826.1"/>
    <property type="molecule type" value="Genomic_DNA"/>
</dbReference>
<evidence type="ECO:0000256" key="10">
    <source>
        <dbReference type="RuleBase" id="RU000594"/>
    </source>
</evidence>
<comment type="similarity">
    <text evidence="1 9 11">Belongs to the peptidase A8 family.</text>
</comment>
<dbReference type="InterPro" id="IPR001872">
    <property type="entry name" value="Peptidase_A8"/>
</dbReference>
<evidence type="ECO:0000256" key="4">
    <source>
        <dbReference type="ARBA" id="ARBA00022692"/>
    </source>
</evidence>
<keyword evidence="3 9" id="KW-0645">Protease</keyword>
<comment type="caution">
    <text evidence="13">The sequence shown here is derived from an EMBL/GenBank/DDBJ whole genome shotgun (WGS) entry which is preliminary data.</text>
</comment>
<evidence type="ECO:0000313" key="14">
    <source>
        <dbReference type="Proteomes" id="UP000317839"/>
    </source>
</evidence>
<feature type="region of interest" description="Disordered" evidence="12">
    <location>
        <begin position="174"/>
        <end position="200"/>
    </location>
</feature>
<feature type="active site" evidence="9">
    <location>
        <position position="152"/>
    </location>
</feature>
<dbReference type="OrthoDB" id="9810259at2"/>
<evidence type="ECO:0000256" key="5">
    <source>
        <dbReference type="ARBA" id="ARBA00022750"/>
    </source>
</evidence>
<evidence type="ECO:0000256" key="3">
    <source>
        <dbReference type="ARBA" id="ARBA00022670"/>
    </source>
</evidence>
<dbReference type="PRINTS" id="PR00781">
    <property type="entry name" value="LIPOSIGPTASE"/>
</dbReference>
<evidence type="ECO:0000256" key="11">
    <source>
        <dbReference type="RuleBase" id="RU004181"/>
    </source>
</evidence>
<feature type="transmembrane region" description="Helical" evidence="9">
    <location>
        <begin position="106"/>
        <end position="124"/>
    </location>
</feature>
<name>A0A545TI11_9GAMM</name>
<evidence type="ECO:0000256" key="8">
    <source>
        <dbReference type="ARBA" id="ARBA00023136"/>
    </source>
</evidence>
<dbReference type="RefSeq" id="WP_142888186.1">
    <property type="nucleotide sequence ID" value="NZ_VIKR01000001.1"/>
</dbReference>
<evidence type="ECO:0000256" key="1">
    <source>
        <dbReference type="ARBA" id="ARBA00006139"/>
    </source>
</evidence>
<evidence type="ECO:0000256" key="7">
    <source>
        <dbReference type="ARBA" id="ARBA00022989"/>
    </source>
</evidence>
<comment type="subcellular location">
    <subcellularLocation>
        <location evidence="9">Cell membrane</location>
        <topology evidence="9">Multi-pass membrane protein</topology>
    </subcellularLocation>
</comment>
<keyword evidence="13" id="KW-0449">Lipoprotein</keyword>
<dbReference type="Pfam" id="PF01252">
    <property type="entry name" value="Peptidase_A8"/>
    <property type="match status" value="1"/>
</dbReference>
<feature type="compositionally biased region" description="Basic and acidic residues" evidence="12">
    <location>
        <begin position="189"/>
        <end position="200"/>
    </location>
</feature>
<reference evidence="13 14" key="1">
    <citation type="submission" date="2019-06" db="EMBL/GenBank/DDBJ databases">
        <title>Draft genome of Aliikangiella marina GYP-15.</title>
        <authorList>
            <person name="Wang G."/>
        </authorList>
    </citation>
    <scope>NUCLEOTIDE SEQUENCE [LARGE SCALE GENOMIC DNA]</scope>
    <source>
        <strain evidence="13 14">GYP-15</strain>
    </source>
</reference>
<evidence type="ECO:0000256" key="9">
    <source>
        <dbReference type="HAMAP-Rule" id="MF_00161"/>
    </source>
</evidence>
<evidence type="ECO:0000256" key="12">
    <source>
        <dbReference type="SAM" id="MobiDB-lite"/>
    </source>
</evidence>
<dbReference type="GO" id="GO:0006508">
    <property type="term" value="P:proteolysis"/>
    <property type="evidence" value="ECO:0007669"/>
    <property type="project" value="UniProtKB-KW"/>
</dbReference>
<dbReference type="GO" id="GO:0005886">
    <property type="term" value="C:plasma membrane"/>
    <property type="evidence" value="ECO:0007669"/>
    <property type="project" value="UniProtKB-SubCell"/>
</dbReference>
<keyword evidence="6 9" id="KW-0378">Hydrolase</keyword>
<dbReference type="PROSITE" id="PS00855">
    <property type="entry name" value="SPASE_II"/>
    <property type="match status" value="1"/>
</dbReference>